<accession>A0AAF0QVV6</accession>
<feature type="domain" description="DUF4218" evidence="3">
    <location>
        <begin position="245"/>
        <end position="317"/>
    </location>
</feature>
<name>A0AAF0QVV6_SOLVR</name>
<gene>
    <name evidence="4" type="ORF">MTR67_023120</name>
</gene>
<dbReference type="InterPro" id="IPR025452">
    <property type="entry name" value="DUF4218"/>
</dbReference>
<dbReference type="InterPro" id="IPR025312">
    <property type="entry name" value="DUF4216"/>
</dbReference>
<evidence type="ECO:0000259" key="2">
    <source>
        <dbReference type="Pfam" id="PF13952"/>
    </source>
</evidence>
<dbReference type="AlphaFoldDB" id="A0AAF0QVV6"/>
<evidence type="ECO:0000259" key="3">
    <source>
        <dbReference type="Pfam" id="PF13960"/>
    </source>
</evidence>
<organism evidence="4 5">
    <name type="scientific">Solanum verrucosum</name>
    <dbReference type="NCBI Taxonomy" id="315347"/>
    <lineage>
        <taxon>Eukaryota</taxon>
        <taxon>Viridiplantae</taxon>
        <taxon>Streptophyta</taxon>
        <taxon>Embryophyta</taxon>
        <taxon>Tracheophyta</taxon>
        <taxon>Spermatophyta</taxon>
        <taxon>Magnoliopsida</taxon>
        <taxon>eudicotyledons</taxon>
        <taxon>Gunneridae</taxon>
        <taxon>Pentapetalae</taxon>
        <taxon>asterids</taxon>
        <taxon>lamiids</taxon>
        <taxon>Solanales</taxon>
        <taxon>Solanaceae</taxon>
        <taxon>Solanoideae</taxon>
        <taxon>Solaneae</taxon>
        <taxon>Solanum</taxon>
    </lineage>
</organism>
<protein>
    <recommendedName>
        <fullName evidence="6">DUF4218 domain-containing protein</fullName>
    </recommendedName>
</protein>
<evidence type="ECO:0000313" key="5">
    <source>
        <dbReference type="Proteomes" id="UP001234989"/>
    </source>
</evidence>
<dbReference type="PANTHER" id="PTHR48258:SF11">
    <property type="entry name" value="TDCA1-ORF2 PROTEIN"/>
    <property type="match status" value="1"/>
</dbReference>
<keyword evidence="5" id="KW-1185">Reference proteome</keyword>
<reference evidence="4" key="1">
    <citation type="submission" date="2023-08" db="EMBL/GenBank/DDBJ databases">
        <title>A de novo genome assembly of Solanum verrucosum Schlechtendal, a Mexican diploid species geographically isolated from the other diploid A-genome species in potato relatives.</title>
        <authorList>
            <person name="Hosaka K."/>
        </authorList>
    </citation>
    <scope>NUCLEOTIDE SEQUENCE</scope>
    <source>
        <tissue evidence="4">Young leaves</tissue>
    </source>
</reference>
<evidence type="ECO:0000313" key="4">
    <source>
        <dbReference type="EMBL" id="WMV29735.1"/>
    </source>
</evidence>
<dbReference type="Pfam" id="PF13952">
    <property type="entry name" value="DUF4216"/>
    <property type="match status" value="1"/>
</dbReference>
<evidence type="ECO:0000256" key="1">
    <source>
        <dbReference type="SAM" id="Coils"/>
    </source>
</evidence>
<evidence type="ECO:0008006" key="6">
    <source>
        <dbReference type="Google" id="ProtNLM"/>
    </source>
</evidence>
<dbReference type="Proteomes" id="UP001234989">
    <property type="component" value="Chromosome 5"/>
</dbReference>
<feature type="coiled-coil region" evidence="1">
    <location>
        <begin position="808"/>
        <end position="849"/>
    </location>
</feature>
<keyword evidence="1" id="KW-0175">Coiled coil</keyword>
<dbReference type="PANTHER" id="PTHR48258">
    <property type="entry name" value="DUF4218 DOMAIN-CONTAINING PROTEIN-RELATED"/>
    <property type="match status" value="1"/>
</dbReference>
<feature type="domain" description="DUF4216" evidence="2">
    <location>
        <begin position="424"/>
        <end position="496"/>
    </location>
</feature>
<sequence length="870" mass="100178">MAPSKQWMNLSLALGIRETIHTHLKLYGIIQNHHGKHLGDPVSKSEDENDDEVEDYESEDEIQEFLKDLYPNVDGGATQNGYGDVVKEEPNDEVQRFNNLLKDLEQPLYHYSKSSKLSSLIKLLHIKRKTKDTINTGLDFKEMNIRPELHPIQRGEKVEVPTACYTLSPEDTHKLCLFLKNIKVPDGFSSNISQCVNLKDHKISGLKSHDCHVLLHRILPLALRGMFSKEVCEPFIELSILFCVLGSKELRIDELKHIEEHIPIILRKLEKAFPFFFDIMVHLPIHLAGEAEIANPIHYQWIYPIERWLYFLKSLIEFAQNHLDTTQHLSDAAWDREFTEWFKDKVAQLHKLDNSRLMEDLFSLSRGPTKYSTHSNVYIVNGYRFHVEDHDQMLKIQNCGVVVVGENDKDSDNVDYYGILTDVIELQVISDRRLILFRCKWFDVYDKIIGFKRDEYDFVSVNLTRLLKTNEPFILASQASQVFYANDNSNKGWHAVRMTQPRDSYEMGFNMKTKNEDGSIMKSSITYSFVTPGAIGKGRGQGVKSLTSKENIPAKSLLFQSSDLVKQYIQEVETSTQHITSNAEHFEPQALSDIAFKEEVLLVRDEERHKNDTMYPSQVHTPFRSFTKQVKQCTNEVETRPSNHRKVKRVRGSNKCKEVASLEAGKKVKVTFYNNRTVGTNNNLFLRHLGKIIRDNNMCPLGVSSWSDIKQQKLNHMWAAIEGGKDGNPPNLATVFFETRKKDNMLDEPKAIEKYVHFAQIEEILKAERYLPSIEIVEKCCGPQNRSHVYGFGGGVKAKDMRGGTSSKAELLSELRSTQEKYKSLNEENKSLNDRLSTIEDEVKEIREMKELFATQQSHDPHMTSLVSFE</sequence>
<proteinExistence type="predicted"/>
<dbReference type="EMBL" id="CP133616">
    <property type="protein sequence ID" value="WMV29735.1"/>
    <property type="molecule type" value="Genomic_DNA"/>
</dbReference>
<dbReference type="Pfam" id="PF13960">
    <property type="entry name" value="DUF4218"/>
    <property type="match status" value="1"/>
</dbReference>